<dbReference type="Pfam" id="PF00571">
    <property type="entry name" value="CBS"/>
    <property type="match status" value="2"/>
</dbReference>
<evidence type="ECO:0000313" key="5">
    <source>
        <dbReference type="EMBL" id="RAI45359.1"/>
    </source>
</evidence>
<dbReference type="PROSITE" id="PS51371">
    <property type="entry name" value="CBS"/>
    <property type="match status" value="2"/>
</dbReference>
<dbReference type="RefSeq" id="WP_111417775.1">
    <property type="nucleotide sequence ID" value="NZ_NPEX01000017.1"/>
</dbReference>
<name>A0A327L342_9BRAD</name>
<evidence type="ECO:0000259" key="4">
    <source>
        <dbReference type="PROSITE" id="PS51371"/>
    </source>
</evidence>
<dbReference type="SMART" id="SM00116">
    <property type="entry name" value="CBS"/>
    <property type="match status" value="2"/>
</dbReference>
<protein>
    <submittedName>
        <fullName evidence="5">Histidine kinase</fullName>
    </submittedName>
</protein>
<dbReference type="EMBL" id="NPEX01000017">
    <property type="protein sequence ID" value="RAI45359.1"/>
    <property type="molecule type" value="Genomic_DNA"/>
</dbReference>
<sequence>MKASDIMSTSVITVTPDTSVQDVAEILLKNRISGVPVVDPEGRPIGIVSEGDLLRRAESGTGHERSWWLKLLMGREVLAAEYVKEHARRAADVMTRELVTATPDTPVAEIASLLERNRIKRVPILQGGKLVGIVSRANLLHALATQRRQAATSPIADADLRKQIMARLEAEPWLASSLVNVTVTDGVVDTWGVVDSPAEKQALRVVIEETPGVKSVNDNLVIRPVVAGV</sequence>
<dbReference type="Gene3D" id="3.10.580.10">
    <property type="entry name" value="CBS-domain"/>
    <property type="match status" value="1"/>
</dbReference>
<dbReference type="InterPro" id="IPR014004">
    <property type="entry name" value="Transpt-assoc_nodulatn_dom_bac"/>
</dbReference>
<comment type="caution">
    <text evidence="5">The sequence shown here is derived from an EMBL/GenBank/DDBJ whole genome shotgun (WGS) entry which is preliminary data.</text>
</comment>
<feature type="domain" description="CBS" evidence="4">
    <location>
        <begin position="7"/>
        <end position="65"/>
    </location>
</feature>
<feature type="domain" description="BON" evidence="3">
    <location>
        <begin position="156"/>
        <end position="224"/>
    </location>
</feature>
<evidence type="ECO:0000256" key="1">
    <source>
        <dbReference type="ARBA" id="ARBA00023122"/>
    </source>
</evidence>
<reference evidence="5 6" key="1">
    <citation type="submission" date="2017-07" db="EMBL/GenBank/DDBJ databases">
        <title>Draft Genome Sequences of Select Purple Nonsulfur Bacteria.</title>
        <authorList>
            <person name="Lasarre B."/>
            <person name="Mckinlay J.B."/>
        </authorList>
    </citation>
    <scope>NUCLEOTIDE SEQUENCE [LARGE SCALE GENOMIC DNA]</scope>
    <source>
        <strain evidence="5 6">DSM 5909</strain>
    </source>
</reference>
<accession>A0A327L342</accession>
<dbReference type="InterPro" id="IPR007055">
    <property type="entry name" value="BON_dom"/>
</dbReference>
<dbReference type="Proteomes" id="UP000249130">
    <property type="component" value="Unassembled WGS sequence"/>
</dbReference>
<dbReference type="OrthoDB" id="9783590at2"/>
<organism evidence="5 6">
    <name type="scientific">Rhodoplanes roseus</name>
    <dbReference type="NCBI Taxonomy" id="29409"/>
    <lineage>
        <taxon>Bacteria</taxon>
        <taxon>Pseudomonadati</taxon>
        <taxon>Pseudomonadota</taxon>
        <taxon>Alphaproteobacteria</taxon>
        <taxon>Hyphomicrobiales</taxon>
        <taxon>Nitrobacteraceae</taxon>
        <taxon>Rhodoplanes</taxon>
    </lineage>
</organism>
<evidence type="ECO:0000259" key="3">
    <source>
        <dbReference type="PROSITE" id="PS50914"/>
    </source>
</evidence>
<evidence type="ECO:0000256" key="2">
    <source>
        <dbReference type="PROSITE-ProRule" id="PRU00703"/>
    </source>
</evidence>
<evidence type="ECO:0000313" key="6">
    <source>
        <dbReference type="Proteomes" id="UP000249130"/>
    </source>
</evidence>
<gene>
    <name evidence="5" type="ORF">CH341_04165</name>
</gene>
<dbReference type="InterPro" id="IPR017080">
    <property type="entry name" value="UCP036990_CBS_BON"/>
</dbReference>
<dbReference type="Pfam" id="PF04972">
    <property type="entry name" value="BON"/>
    <property type="match status" value="1"/>
</dbReference>
<dbReference type="SUPFAM" id="SSF54631">
    <property type="entry name" value="CBS-domain pair"/>
    <property type="match status" value="1"/>
</dbReference>
<keyword evidence="6" id="KW-1185">Reference proteome</keyword>
<dbReference type="PANTHER" id="PTHR43080:SF26">
    <property type="entry name" value="REGULATORY PROTEIN"/>
    <property type="match status" value="1"/>
</dbReference>
<dbReference type="GO" id="GO:0016301">
    <property type="term" value="F:kinase activity"/>
    <property type="evidence" value="ECO:0007669"/>
    <property type="project" value="UniProtKB-KW"/>
</dbReference>
<dbReference type="Gene3D" id="3.30.1340.30">
    <property type="match status" value="1"/>
</dbReference>
<proteinExistence type="predicted"/>
<keyword evidence="1 2" id="KW-0129">CBS domain</keyword>
<dbReference type="SMART" id="SM00749">
    <property type="entry name" value="BON"/>
    <property type="match status" value="1"/>
</dbReference>
<feature type="domain" description="CBS" evidence="4">
    <location>
        <begin position="94"/>
        <end position="149"/>
    </location>
</feature>
<keyword evidence="5" id="KW-0418">Kinase</keyword>
<dbReference type="PANTHER" id="PTHR43080">
    <property type="entry name" value="CBS DOMAIN-CONTAINING PROTEIN CBSX3, MITOCHONDRIAL"/>
    <property type="match status" value="1"/>
</dbReference>
<dbReference type="InterPro" id="IPR046342">
    <property type="entry name" value="CBS_dom_sf"/>
</dbReference>
<keyword evidence="5" id="KW-0808">Transferase</keyword>
<dbReference type="PIRSF" id="PIRSF036990">
    <property type="entry name" value="UCP036990_CBS_BON"/>
    <property type="match status" value="1"/>
</dbReference>
<dbReference type="InterPro" id="IPR000644">
    <property type="entry name" value="CBS_dom"/>
</dbReference>
<dbReference type="InterPro" id="IPR051257">
    <property type="entry name" value="Diverse_CBS-Domain"/>
</dbReference>
<dbReference type="PROSITE" id="PS50914">
    <property type="entry name" value="BON"/>
    <property type="match status" value="1"/>
</dbReference>
<dbReference type="AlphaFoldDB" id="A0A327L342"/>
<dbReference type="CDD" id="cd04586">
    <property type="entry name" value="CBS_pair_BON_assoc"/>
    <property type="match status" value="1"/>
</dbReference>